<dbReference type="SUPFAM" id="SSF56935">
    <property type="entry name" value="Porins"/>
    <property type="match status" value="1"/>
</dbReference>
<evidence type="ECO:0000256" key="1">
    <source>
        <dbReference type="SAM" id="SignalP"/>
    </source>
</evidence>
<evidence type="ECO:0000313" key="2">
    <source>
        <dbReference type="EMBL" id="MFC4258469.1"/>
    </source>
</evidence>
<sequence>MKKNVLARAIGLTSAAVALGFASSQAAAVEFEAGDVMLDVYGYARLNAVYDIDQDIGLDTQAGHFPYLFDNDNGRDGHFDADAQQSRLGVTATHENGMSVTVEGDFRGGEFRLLRAYGEYGNWMAGRNWSNYTSFVGWTPTLDFDGLAGLAGIQDRAAQVRYTNGPWSFSLEDPNFQSVGGDEKQTLPVATARYESALTPSVMFSAGALLQYLSYDEGSGGDDDDAVGMAGYVATDVSITDAFTLHAVLNATEGANGYLYRSGDSGFGGQDAYRDGDSLETIQGYGGTIGASMDVGAGTLNAGYGLVKMDWDDYESDLGSGSANARVETNDNAFVNYQWHPIENVMLGVEYGYFQSELEGGGSEDAQRIMFASQYSF</sequence>
<protein>
    <recommendedName>
        <fullName evidence="4">Porin</fullName>
    </recommendedName>
</protein>
<evidence type="ECO:0000313" key="3">
    <source>
        <dbReference type="Proteomes" id="UP001595798"/>
    </source>
</evidence>
<feature type="signal peptide" evidence="1">
    <location>
        <begin position="1"/>
        <end position="28"/>
    </location>
</feature>
<dbReference type="EMBL" id="JBHSDI010000008">
    <property type="protein sequence ID" value="MFC4258469.1"/>
    <property type="molecule type" value="Genomic_DNA"/>
</dbReference>
<comment type="caution">
    <text evidence="2">The sequence shown here is derived from an EMBL/GenBank/DDBJ whole genome shotgun (WGS) entry which is preliminary data.</text>
</comment>
<organism evidence="2 3">
    <name type="scientific">Marinobacter lacisalsi</name>
    <dbReference type="NCBI Taxonomy" id="475979"/>
    <lineage>
        <taxon>Bacteria</taxon>
        <taxon>Pseudomonadati</taxon>
        <taxon>Pseudomonadota</taxon>
        <taxon>Gammaproteobacteria</taxon>
        <taxon>Pseudomonadales</taxon>
        <taxon>Marinobacteraceae</taxon>
        <taxon>Marinobacter</taxon>
    </lineage>
</organism>
<gene>
    <name evidence="2" type="ORF">ACFOZ5_05385</name>
</gene>
<keyword evidence="3" id="KW-1185">Reference proteome</keyword>
<proteinExistence type="predicted"/>
<evidence type="ECO:0008006" key="4">
    <source>
        <dbReference type="Google" id="ProtNLM"/>
    </source>
</evidence>
<dbReference type="Proteomes" id="UP001595798">
    <property type="component" value="Unassembled WGS sequence"/>
</dbReference>
<reference evidence="3" key="1">
    <citation type="journal article" date="2019" name="Int. J. Syst. Evol. Microbiol.">
        <title>The Global Catalogue of Microorganisms (GCM) 10K type strain sequencing project: providing services to taxonomists for standard genome sequencing and annotation.</title>
        <authorList>
            <consortium name="The Broad Institute Genomics Platform"/>
            <consortium name="The Broad Institute Genome Sequencing Center for Infectious Disease"/>
            <person name="Wu L."/>
            <person name="Ma J."/>
        </authorList>
    </citation>
    <scope>NUCLEOTIDE SEQUENCE [LARGE SCALE GENOMIC DNA]</scope>
    <source>
        <strain evidence="3">CECT 7297</strain>
    </source>
</reference>
<accession>A0ABV8QHD1</accession>
<feature type="chain" id="PRO_5045337710" description="Porin" evidence="1">
    <location>
        <begin position="29"/>
        <end position="377"/>
    </location>
</feature>
<name>A0ABV8QHD1_9GAMM</name>
<keyword evidence="1" id="KW-0732">Signal</keyword>
<dbReference type="RefSeq" id="WP_379885991.1">
    <property type="nucleotide sequence ID" value="NZ_JBHSDI010000008.1"/>
</dbReference>